<dbReference type="InParanoid" id="M1DVC5"/>
<evidence type="ECO:0000313" key="7">
    <source>
        <dbReference type="EnsemblPlants" id="PGSC0003DMT400094997"/>
    </source>
</evidence>
<comment type="subcellular location">
    <subcellularLocation>
        <location evidence="1">Nucleus</location>
    </subcellularLocation>
</comment>
<dbReference type="InterPro" id="IPR002100">
    <property type="entry name" value="TF_MADSbox"/>
</dbReference>
<evidence type="ECO:0000256" key="4">
    <source>
        <dbReference type="ARBA" id="ARBA00023163"/>
    </source>
</evidence>
<accession>M1DVC5</accession>
<keyword evidence="2" id="KW-0805">Transcription regulation</keyword>
<dbReference type="PaxDb" id="4113-PGSC0003DMT400094997"/>
<dbReference type="GO" id="GO:0046983">
    <property type="term" value="F:protein dimerization activity"/>
    <property type="evidence" value="ECO:0007669"/>
    <property type="project" value="InterPro"/>
</dbReference>
<protein>
    <submittedName>
        <fullName evidence="7">MADS-box transcription factor</fullName>
    </submittedName>
</protein>
<keyword evidence="3" id="KW-0238">DNA-binding</keyword>
<proteinExistence type="predicted"/>
<evidence type="ECO:0000259" key="6">
    <source>
        <dbReference type="PROSITE" id="PS50066"/>
    </source>
</evidence>
<evidence type="ECO:0000313" key="8">
    <source>
        <dbReference type="Proteomes" id="UP000011115"/>
    </source>
</evidence>
<dbReference type="InterPro" id="IPR036879">
    <property type="entry name" value="TF_MADSbox_sf"/>
</dbReference>
<dbReference type="STRING" id="4113.M1DVC5"/>
<dbReference type="GO" id="GO:0006357">
    <property type="term" value="P:regulation of transcription by RNA polymerase II"/>
    <property type="evidence" value="ECO:0000318"/>
    <property type="project" value="GO_Central"/>
</dbReference>
<evidence type="ECO:0000256" key="5">
    <source>
        <dbReference type="ARBA" id="ARBA00023242"/>
    </source>
</evidence>
<dbReference type="GO" id="GO:0000981">
    <property type="term" value="F:DNA-binding transcription factor activity, RNA polymerase II-specific"/>
    <property type="evidence" value="ECO:0000318"/>
    <property type="project" value="GO_Central"/>
</dbReference>
<dbReference type="GO" id="GO:0005634">
    <property type="term" value="C:nucleus"/>
    <property type="evidence" value="ECO:0007669"/>
    <property type="project" value="UniProtKB-SubCell"/>
</dbReference>
<dbReference type="InterPro" id="IPR050142">
    <property type="entry name" value="MADS-box/MEF2_TF"/>
</dbReference>
<dbReference type="PANTHER" id="PTHR48019">
    <property type="entry name" value="SERUM RESPONSE FACTOR HOMOLOG"/>
    <property type="match status" value="1"/>
</dbReference>
<dbReference type="SUPFAM" id="SSF55455">
    <property type="entry name" value="SRF-like"/>
    <property type="match status" value="1"/>
</dbReference>
<dbReference type="HOGENOM" id="CLU_1672357_0_0_1"/>
<evidence type="ECO:0000256" key="1">
    <source>
        <dbReference type="ARBA" id="ARBA00004123"/>
    </source>
</evidence>
<dbReference type="eggNOG" id="KOG0014">
    <property type="taxonomic scope" value="Eukaryota"/>
</dbReference>
<dbReference type="PROSITE" id="PS50066">
    <property type="entry name" value="MADS_BOX_2"/>
    <property type="match status" value="1"/>
</dbReference>
<feature type="domain" description="MADS-box" evidence="6">
    <location>
        <begin position="1"/>
        <end position="60"/>
    </location>
</feature>
<dbReference type="Pfam" id="PF00319">
    <property type="entry name" value="SRF-TF"/>
    <property type="match status" value="1"/>
</dbReference>
<dbReference type="Gene3D" id="3.40.1810.10">
    <property type="entry name" value="Transcription factor, MADS-box"/>
    <property type="match status" value="1"/>
</dbReference>
<dbReference type="SMART" id="SM00432">
    <property type="entry name" value="MADS"/>
    <property type="match status" value="1"/>
</dbReference>
<dbReference type="PRINTS" id="PR00404">
    <property type="entry name" value="MADSDOMAIN"/>
</dbReference>
<evidence type="ECO:0000256" key="3">
    <source>
        <dbReference type="ARBA" id="ARBA00023125"/>
    </source>
</evidence>
<dbReference type="SMR" id="M1DVC5"/>
<name>M1DVC5_SOLTU</name>
<organism evidence="7 8">
    <name type="scientific">Solanum tuberosum</name>
    <name type="common">Potato</name>
    <dbReference type="NCBI Taxonomy" id="4113"/>
    <lineage>
        <taxon>Eukaryota</taxon>
        <taxon>Viridiplantae</taxon>
        <taxon>Streptophyta</taxon>
        <taxon>Embryophyta</taxon>
        <taxon>Tracheophyta</taxon>
        <taxon>Spermatophyta</taxon>
        <taxon>Magnoliopsida</taxon>
        <taxon>eudicotyledons</taxon>
        <taxon>Gunneridae</taxon>
        <taxon>Pentapetalae</taxon>
        <taxon>asterids</taxon>
        <taxon>lamiids</taxon>
        <taxon>Solanales</taxon>
        <taxon>Solanaceae</taxon>
        <taxon>Solanoideae</taxon>
        <taxon>Solaneae</taxon>
        <taxon>Solanum</taxon>
    </lineage>
</organism>
<keyword evidence="4" id="KW-0804">Transcription</keyword>
<dbReference type="EnsemblPlants" id="PGSC0003DMT400094997">
    <property type="protein sequence ID" value="PGSC0003DMT400094997"/>
    <property type="gene ID" value="PGSC0003DMG400044568"/>
</dbReference>
<reference evidence="7" key="2">
    <citation type="submission" date="2015-06" db="UniProtKB">
        <authorList>
            <consortium name="EnsemblPlants"/>
        </authorList>
    </citation>
    <scope>IDENTIFICATION</scope>
    <source>
        <strain evidence="7">DM1-3 516 R44</strain>
    </source>
</reference>
<keyword evidence="5" id="KW-0539">Nucleus</keyword>
<dbReference type="Gramene" id="PGSC0003DMT400094997">
    <property type="protein sequence ID" value="PGSC0003DMT400094997"/>
    <property type="gene ID" value="PGSC0003DMG400044568"/>
</dbReference>
<dbReference type="AlphaFoldDB" id="M1DVC5"/>
<dbReference type="GO" id="GO:0000978">
    <property type="term" value="F:RNA polymerase II cis-regulatory region sequence-specific DNA binding"/>
    <property type="evidence" value="ECO:0000318"/>
    <property type="project" value="GO_Central"/>
</dbReference>
<dbReference type="Proteomes" id="UP000011115">
    <property type="component" value="Unassembled WGS sequence"/>
</dbReference>
<evidence type="ECO:0000256" key="2">
    <source>
        <dbReference type="ARBA" id="ARBA00023015"/>
    </source>
</evidence>
<keyword evidence="8" id="KW-1185">Reference proteome</keyword>
<reference evidence="8" key="1">
    <citation type="journal article" date="2011" name="Nature">
        <title>Genome sequence and analysis of the tuber crop potato.</title>
        <authorList>
            <consortium name="The Potato Genome Sequencing Consortium"/>
        </authorList>
    </citation>
    <scope>NUCLEOTIDE SEQUENCE [LARGE SCALE GENOMIC DNA]</scope>
    <source>
        <strain evidence="8">cv. DM1-3 516 R44</strain>
    </source>
</reference>
<sequence length="158" mass="17856">MGRKIEIKKIEDIIKRQVTFSKRRSSLLKKAKEIAISCDVDVLLVAFSPANRLSKFCSQNRPVSSPLATTGTHLNNPSESGLEYAHSNSNRNLSNNNNIIQQNEHSLFQSDAITPNIHGFNYPREENTMGSNEYFADTTYENDAWDVFLNEALNGEDF</sequence>